<dbReference type="PANTHER" id="PTHR43126">
    <property type="entry name" value="D-ALANYL-D-ALANINE DIPEPTIDASE"/>
    <property type="match status" value="1"/>
</dbReference>
<sequence length="239" mass="26366">MSARARRIAWVLLALLALAPALAQAPVTISPATDAAQVDLVDVATLMPQVQRDIRYAGSDNFIGAPVDGYQAPKCLLLRPVARALAQVQADLRAQGLGLKLFDCYRPVRAVQAFVRWADDLSDQKMKAEFYPALDKARIIPDGYVAPVSGHSRGATVDLTLVRCTDGGCDALDMGTPFDFFDPRAHTDAADITAAQRENRSLLLQAMARRGFVNYPREWWHYTFQPEPTPRLAYDVPVR</sequence>
<dbReference type="EMBL" id="CP003093">
    <property type="protein sequence ID" value="AER57766.1"/>
    <property type="molecule type" value="Genomic_DNA"/>
</dbReference>
<feature type="active site" description="Proton donor/acceptor" evidence="9">
    <location>
        <position position="218"/>
    </location>
</feature>
<dbReference type="STRING" id="1045855.DSC_15610"/>
<proteinExistence type="inferred from homology"/>
<evidence type="ECO:0000256" key="3">
    <source>
        <dbReference type="ARBA" id="ARBA00022723"/>
    </source>
</evidence>
<dbReference type="InterPro" id="IPR009045">
    <property type="entry name" value="Zn_M74/Hedgehog-like"/>
</dbReference>
<feature type="site" description="Transition state stabilizer" evidence="9">
    <location>
        <position position="106"/>
    </location>
</feature>
<dbReference type="OrthoDB" id="9801430at2"/>
<dbReference type="GO" id="GO:0006508">
    <property type="term" value="P:proteolysis"/>
    <property type="evidence" value="ECO:0007669"/>
    <property type="project" value="UniProtKB-KW"/>
</dbReference>
<dbReference type="Pfam" id="PF01427">
    <property type="entry name" value="Peptidase_M15"/>
    <property type="match status" value="1"/>
</dbReference>
<keyword evidence="8 10" id="KW-0961">Cell wall biogenesis/degradation</keyword>
<feature type="binding site" evidence="9">
    <location>
        <position position="158"/>
    </location>
    <ligand>
        <name>Zn(2+)</name>
        <dbReference type="ChEBI" id="CHEBI:29105"/>
        <note>catalytic</note>
    </ligand>
</feature>
<dbReference type="PANTHER" id="PTHR43126:SF1">
    <property type="entry name" value="D-ALANYL-D-ALANINE DIPEPTIDASE"/>
    <property type="match status" value="1"/>
</dbReference>
<dbReference type="Gene3D" id="3.30.1380.10">
    <property type="match status" value="1"/>
</dbReference>
<comment type="similarity">
    <text evidence="9 10">Belongs to the peptidase M15D family.</text>
</comment>
<dbReference type="EC" id="3.4.13.22" evidence="9 10"/>
<evidence type="ECO:0000256" key="1">
    <source>
        <dbReference type="ARBA" id="ARBA00001362"/>
    </source>
</evidence>
<keyword evidence="13" id="KW-1185">Reference proteome</keyword>
<dbReference type="eggNOG" id="COG2173">
    <property type="taxonomic scope" value="Bacteria"/>
</dbReference>
<dbReference type="GO" id="GO:0160237">
    <property type="term" value="F:D-Ala-D-Ala dipeptidase activity"/>
    <property type="evidence" value="ECO:0007669"/>
    <property type="project" value="UniProtKB-EC"/>
</dbReference>
<dbReference type="InterPro" id="IPR000755">
    <property type="entry name" value="A_A_dipeptidase"/>
</dbReference>
<keyword evidence="7 9" id="KW-0482">Metalloprotease</keyword>
<comment type="function">
    <text evidence="9 10">Catalyzes hydrolysis of the D-alanyl-D-alanine dipeptide.</text>
</comment>
<evidence type="ECO:0000313" key="13">
    <source>
        <dbReference type="Proteomes" id="UP000005870"/>
    </source>
</evidence>
<name>G7UWR9_PSEUP</name>
<protein>
    <recommendedName>
        <fullName evidence="9 10">D-alanyl-D-alanine dipeptidase</fullName>
        <shortName evidence="9 10">D-Ala-D-Ala dipeptidase</shortName>
        <ecNumber evidence="9 10">3.4.13.22</ecNumber>
    </recommendedName>
</protein>
<keyword evidence="11" id="KW-0732">Signal</keyword>
<evidence type="ECO:0000256" key="4">
    <source>
        <dbReference type="ARBA" id="ARBA00022801"/>
    </source>
</evidence>
<dbReference type="RefSeq" id="WP_014161938.1">
    <property type="nucleotide sequence ID" value="NC_016147.2"/>
</dbReference>
<feature type="binding site" evidence="9">
    <location>
        <position position="221"/>
    </location>
    <ligand>
        <name>Zn(2+)</name>
        <dbReference type="ChEBI" id="CHEBI:29105"/>
        <note>catalytic</note>
    </ligand>
</feature>
<dbReference type="GO" id="GO:0008270">
    <property type="term" value="F:zinc ion binding"/>
    <property type="evidence" value="ECO:0007669"/>
    <property type="project" value="UniProtKB-UniRule"/>
</dbReference>
<comment type="cofactor">
    <cofactor evidence="9">
        <name>Zn(2+)</name>
        <dbReference type="ChEBI" id="CHEBI:29105"/>
    </cofactor>
    <text evidence="9">Binds 1 zinc ion per subunit.</text>
</comment>
<evidence type="ECO:0000256" key="11">
    <source>
        <dbReference type="SAM" id="SignalP"/>
    </source>
</evidence>
<keyword evidence="3 9" id="KW-0479">Metal-binding</keyword>
<organism evidence="12 13">
    <name type="scientific">Pseudoxanthomonas spadix (strain BD-a59)</name>
    <dbReference type="NCBI Taxonomy" id="1045855"/>
    <lineage>
        <taxon>Bacteria</taxon>
        <taxon>Pseudomonadati</taxon>
        <taxon>Pseudomonadota</taxon>
        <taxon>Gammaproteobacteria</taxon>
        <taxon>Lysobacterales</taxon>
        <taxon>Lysobacteraceae</taxon>
        <taxon>Pseudoxanthomonas</taxon>
    </lineage>
</organism>
<dbReference type="GO" id="GO:0071555">
    <property type="term" value="P:cell wall organization"/>
    <property type="evidence" value="ECO:0007669"/>
    <property type="project" value="UniProtKB-KW"/>
</dbReference>
<dbReference type="HOGENOM" id="CLU_060744_0_1_6"/>
<keyword evidence="4 9" id="KW-0378">Hydrolase</keyword>
<comment type="catalytic activity">
    <reaction evidence="1 9 10">
        <text>D-alanyl-D-alanine + H2O = 2 D-alanine</text>
        <dbReference type="Rhea" id="RHEA:20661"/>
        <dbReference type="ChEBI" id="CHEBI:15377"/>
        <dbReference type="ChEBI" id="CHEBI:57416"/>
        <dbReference type="ChEBI" id="CHEBI:57822"/>
        <dbReference type="EC" id="3.4.13.22"/>
    </reaction>
</comment>
<evidence type="ECO:0000256" key="10">
    <source>
        <dbReference type="PIRNR" id="PIRNR026671"/>
    </source>
</evidence>
<reference evidence="12 13" key="1">
    <citation type="journal article" date="2012" name="J. Bacteriol.">
        <title>Complete Genome Sequence of the BTEX-Degrading Bacterium Pseudoxanthomonas spadix BD-a59.</title>
        <authorList>
            <person name="Lee S.H."/>
            <person name="Jin H.M."/>
            <person name="Lee H.J."/>
            <person name="Kim J.M."/>
            <person name="Jeon C.O."/>
        </authorList>
    </citation>
    <scope>NUCLEOTIDE SEQUENCE [LARGE SCALE GENOMIC DNA]</scope>
    <source>
        <strain evidence="12 13">BD-a59</strain>
    </source>
</reference>
<dbReference type="PIRSF" id="PIRSF026671">
    <property type="entry name" value="AA_dipeptidase"/>
    <property type="match status" value="1"/>
</dbReference>
<feature type="chain" id="PRO_5003504440" description="D-alanyl-D-alanine dipeptidase" evidence="11">
    <location>
        <begin position="26"/>
        <end position="239"/>
    </location>
</feature>
<feature type="binding site" evidence="9">
    <location>
        <position position="151"/>
    </location>
    <ligand>
        <name>Zn(2+)</name>
        <dbReference type="ChEBI" id="CHEBI:29105"/>
        <note>catalytic</note>
    </ligand>
</feature>
<evidence type="ECO:0000313" key="12">
    <source>
        <dbReference type="EMBL" id="AER57766.1"/>
    </source>
</evidence>
<feature type="signal peptide" evidence="11">
    <location>
        <begin position="1"/>
        <end position="25"/>
    </location>
</feature>
<evidence type="ECO:0000256" key="6">
    <source>
        <dbReference type="ARBA" id="ARBA00022997"/>
    </source>
</evidence>
<accession>G7UWR9</accession>
<dbReference type="HAMAP" id="MF_01924">
    <property type="entry name" value="A_A_dipeptidase"/>
    <property type="match status" value="1"/>
</dbReference>
<dbReference type="KEGG" id="psd:DSC_15610"/>
<keyword evidence="2 9" id="KW-0645">Protease</keyword>
<keyword evidence="5 9" id="KW-0862">Zinc</keyword>
<evidence type="ECO:0000256" key="8">
    <source>
        <dbReference type="ARBA" id="ARBA00023316"/>
    </source>
</evidence>
<gene>
    <name evidence="9" type="primary">ddpX</name>
    <name evidence="12" type="ordered locus">DSC_15610</name>
</gene>
<evidence type="ECO:0000256" key="2">
    <source>
        <dbReference type="ARBA" id="ARBA00022670"/>
    </source>
</evidence>
<keyword evidence="6 9" id="KW-0224">Dipeptidase</keyword>
<dbReference type="SUPFAM" id="SSF55166">
    <property type="entry name" value="Hedgehog/DD-peptidase"/>
    <property type="match status" value="1"/>
</dbReference>
<evidence type="ECO:0000256" key="9">
    <source>
        <dbReference type="HAMAP-Rule" id="MF_01924"/>
    </source>
</evidence>
<evidence type="ECO:0000256" key="5">
    <source>
        <dbReference type="ARBA" id="ARBA00022833"/>
    </source>
</evidence>
<dbReference type="AlphaFoldDB" id="G7UWR9"/>
<dbReference type="GO" id="GO:0008237">
    <property type="term" value="F:metallopeptidase activity"/>
    <property type="evidence" value="ECO:0007669"/>
    <property type="project" value="UniProtKB-KW"/>
</dbReference>
<evidence type="ECO:0000256" key="7">
    <source>
        <dbReference type="ARBA" id="ARBA00023049"/>
    </source>
</evidence>
<dbReference type="Proteomes" id="UP000005870">
    <property type="component" value="Chromosome"/>
</dbReference>
<dbReference type="CDD" id="cd14817">
    <property type="entry name" value="D-Ala-D-Ala_dipeptidase_VanX"/>
    <property type="match status" value="1"/>
</dbReference>